<accession>A0A1M5TSF0</accession>
<reference evidence="2 3" key="1">
    <citation type="submission" date="2016-11" db="EMBL/GenBank/DDBJ databases">
        <authorList>
            <person name="Jaros S."/>
            <person name="Januszkiewicz K."/>
            <person name="Wedrychowicz H."/>
        </authorList>
    </citation>
    <scope>NUCLEOTIDE SEQUENCE [LARGE SCALE GENOMIC DNA]</scope>
    <source>
        <strain evidence="2 3">GAS138</strain>
    </source>
</reference>
<keyword evidence="1" id="KW-0812">Transmembrane</keyword>
<dbReference type="OrthoDB" id="7307099at2"/>
<feature type="transmembrane region" description="Helical" evidence="1">
    <location>
        <begin position="6"/>
        <end position="25"/>
    </location>
</feature>
<sequence>MTDHSTVFSIMTALVLLTIVFVFGMKYFSAARQTTALADNQDAYRKLAELAATAQSTSAASLSALESDFAEMKSRLTSIEKILSEV</sequence>
<evidence type="ECO:0000313" key="2">
    <source>
        <dbReference type="EMBL" id="SHH53745.1"/>
    </source>
</evidence>
<dbReference type="Proteomes" id="UP000189796">
    <property type="component" value="Chromosome I"/>
</dbReference>
<gene>
    <name evidence="2" type="ORF">SAMN05443248_5142</name>
</gene>
<name>A0A1M5TSF0_9BRAD</name>
<keyword evidence="1" id="KW-1133">Transmembrane helix</keyword>
<dbReference type="AlphaFoldDB" id="A0A1M5TSF0"/>
<dbReference type="RefSeq" id="WP_079603819.1">
    <property type="nucleotide sequence ID" value="NZ_LT670817.1"/>
</dbReference>
<protein>
    <submittedName>
        <fullName evidence="2">Uncharacterized protein</fullName>
    </submittedName>
</protein>
<dbReference type="EMBL" id="LT670817">
    <property type="protein sequence ID" value="SHH53745.1"/>
    <property type="molecule type" value="Genomic_DNA"/>
</dbReference>
<evidence type="ECO:0000313" key="3">
    <source>
        <dbReference type="Proteomes" id="UP000189796"/>
    </source>
</evidence>
<proteinExistence type="predicted"/>
<evidence type="ECO:0000256" key="1">
    <source>
        <dbReference type="SAM" id="Phobius"/>
    </source>
</evidence>
<keyword evidence="1" id="KW-0472">Membrane</keyword>
<organism evidence="2 3">
    <name type="scientific">Bradyrhizobium erythrophlei</name>
    <dbReference type="NCBI Taxonomy" id="1437360"/>
    <lineage>
        <taxon>Bacteria</taxon>
        <taxon>Pseudomonadati</taxon>
        <taxon>Pseudomonadota</taxon>
        <taxon>Alphaproteobacteria</taxon>
        <taxon>Hyphomicrobiales</taxon>
        <taxon>Nitrobacteraceae</taxon>
        <taxon>Bradyrhizobium</taxon>
    </lineage>
</organism>